<dbReference type="InterPro" id="IPR000456">
    <property type="entry name" value="Ribosomal_bL17"/>
</dbReference>
<dbReference type="Gene3D" id="3.90.1030.10">
    <property type="entry name" value="Ribosomal protein L17"/>
    <property type="match status" value="1"/>
</dbReference>
<evidence type="ECO:0000256" key="4">
    <source>
        <dbReference type="HAMAP-Rule" id="MF_01368"/>
    </source>
</evidence>
<dbReference type="GO" id="GO:0022625">
    <property type="term" value="C:cytosolic large ribosomal subunit"/>
    <property type="evidence" value="ECO:0007669"/>
    <property type="project" value="TreeGrafter"/>
</dbReference>
<keyword evidence="3 4" id="KW-0687">Ribonucleoprotein</keyword>
<dbReference type="PANTHER" id="PTHR14413:SF16">
    <property type="entry name" value="LARGE RIBOSOMAL SUBUNIT PROTEIN BL17M"/>
    <property type="match status" value="1"/>
</dbReference>
<comment type="similarity">
    <text evidence="1 4 5">Belongs to the bacterial ribosomal protein bL17 family.</text>
</comment>
<evidence type="ECO:0000256" key="1">
    <source>
        <dbReference type="ARBA" id="ARBA00008777"/>
    </source>
</evidence>
<dbReference type="GO" id="GO:0003735">
    <property type="term" value="F:structural constituent of ribosome"/>
    <property type="evidence" value="ECO:0007669"/>
    <property type="project" value="InterPro"/>
</dbReference>
<dbReference type="InterPro" id="IPR036373">
    <property type="entry name" value="Ribosomal_bL17_sf"/>
</dbReference>
<sequence length="117" mass="13446">MRHKKQGKKLGRKRDPRKALLRSLATNFVLAGGSMKTTISKAKAVKPIIEKYITISKEKNLITKRRLEQYFYQDKAVSKLLEEIGPKYKERKGGYTRIIQLGTRKGDNAEEVILELV</sequence>
<accession>A0A2H0V5I8</accession>
<gene>
    <name evidence="4" type="primary">rplQ</name>
    <name evidence="6" type="ORF">COT97_01555</name>
</gene>
<proteinExistence type="inferred from homology"/>
<dbReference type="EMBL" id="PFAP01000007">
    <property type="protein sequence ID" value="PIR94374.1"/>
    <property type="molecule type" value="Genomic_DNA"/>
</dbReference>
<dbReference type="Proteomes" id="UP000229901">
    <property type="component" value="Unassembled WGS sequence"/>
</dbReference>
<evidence type="ECO:0000313" key="7">
    <source>
        <dbReference type="Proteomes" id="UP000229901"/>
    </source>
</evidence>
<evidence type="ECO:0000256" key="2">
    <source>
        <dbReference type="ARBA" id="ARBA00022980"/>
    </source>
</evidence>
<comment type="subunit">
    <text evidence="4">Part of the 50S ribosomal subunit. Contacts protein L32.</text>
</comment>
<keyword evidence="2 4" id="KW-0689">Ribosomal protein</keyword>
<dbReference type="GO" id="GO:0006412">
    <property type="term" value="P:translation"/>
    <property type="evidence" value="ECO:0007669"/>
    <property type="project" value="UniProtKB-UniRule"/>
</dbReference>
<name>A0A2H0V5I8_9BACT</name>
<evidence type="ECO:0000256" key="5">
    <source>
        <dbReference type="RuleBase" id="RU000660"/>
    </source>
</evidence>
<comment type="caution">
    <text evidence="6">The sequence shown here is derived from an EMBL/GenBank/DDBJ whole genome shotgun (WGS) entry which is preliminary data.</text>
</comment>
<dbReference type="AlphaFoldDB" id="A0A2H0V5I8"/>
<evidence type="ECO:0000256" key="3">
    <source>
        <dbReference type="ARBA" id="ARBA00023274"/>
    </source>
</evidence>
<dbReference type="HAMAP" id="MF_01368">
    <property type="entry name" value="Ribosomal_bL17"/>
    <property type="match status" value="1"/>
</dbReference>
<organism evidence="6 7">
    <name type="scientific">Candidatus Falkowbacteria bacterium CG10_big_fil_rev_8_21_14_0_10_39_11</name>
    <dbReference type="NCBI Taxonomy" id="1974565"/>
    <lineage>
        <taxon>Bacteria</taxon>
        <taxon>Candidatus Falkowiibacteriota</taxon>
    </lineage>
</organism>
<reference evidence="7" key="1">
    <citation type="submission" date="2017-09" db="EMBL/GenBank/DDBJ databases">
        <title>Depth-based differentiation of microbial function through sediment-hosted aquifers and enrichment of novel symbionts in the deep terrestrial subsurface.</title>
        <authorList>
            <person name="Probst A.J."/>
            <person name="Ladd B."/>
            <person name="Jarett J.K."/>
            <person name="Geller-Mcgrath D.E."/>
            <person name="Sieber C.M.K."/>
            <person name="Emerson J.B."/>
            <person name="Anantharaman K."/>
            <person name="Thomas B.C."/>
            <person name="Malmstrom R."/>
            <person name="Stieglmeier M."/>
            <person name="Klingl A."/>
            <person name="Woyke T."/>
            <person name="Ryan C.M."/>
            <person name="Banfield J.F."/>
        </authorList>
    </citation>
    <scope>NUCLEOTIDE SEQUENCE [LARGE SCALE GENOMIC DNA]</scope>
</reference>
<dbReference type="NCBIfam" id="TIGR00059">
    <property type="entry name" value="L17"/>
    <property type="match status" value="1"/>
</dbReference>
<dbReference type="Pfam" id="PF01196">
    <property type="entry name" value="Ribosomal_L17"/>
    <property type="match status" value="1"/>
</dbReference>
<evidence type="ECO:0000313" key="6">
    <source>
        <dbReference type="EMBL" id="PIR94374.1"/>
    </source>
</evidence>
<dbReference type="PANTHER" id="PTHR14413">
    <property type="entry name" value="RIBOSOMAL PROTEIN L17"/>
    <property type="match status" value="1"/>
</dbReference>
<protein>
    <recommendedName>
        <fullName evidence="4">Large ribosomal subunit protein bL17</fullName>
    </recommendedName>
</protein>
<dbReference type="SUPFAM" id="SSF64263">
    <property type="entry name" value="Prokaryotic ribosomal protein L17"/>
    <property type="match status" value="1"/>
</dbReference>